<dbReference type="EMBL" id="JH818113">
    <property type="protein sequence ID" value="EKC40803.1"/>
    <property type="molecule type" value="Genomic_DNA"/>
</dbReference>
<reference evidence="2" key="1">
    <citation type="journal article" date="2012" name="Nature">
        <title>The oyster genome reveals stress adaptation and complexity of shell formation.</title>
        <authorList>
            <person name="Zhang G."/>
            <person name="Fang X."/>
            <person name="Guo X."/>
            <person name="Li L."/>
            <person name="Luo R."/>
            <person name="Xu F."/>
            <person name="Yang P."/>
            <person name="Zhang L."/>
            <person name="Wang X."/>
            <person name="Qi H."/>
            <person name="Xiong Z."/>
            <person name="Que H."/>
            <person name="Xie Y."/>
            <person name="Holland P.W."/>
            <person name="Paps J."/>
            <person name="Zhu Y."/>
            <person name="Wu F."/>
            <person name="Chen Y."/>
            <person name="Wang J."/>
            <person name="Peng C."/>
            <person name="Meng J."/>
            <person name="Yang L."/>
            <person name="Liu J."/>
            <person name="Wen B."/>
            <person name="Zhang N."/>
            <person name="Huang Z."/>
            <person name="Zhu Q."/>
            <person name="Feng Y."/>
            <person name="Mount A."/>
            <person name="Hedgecock D."/>
            <person name="Xu Z."/>
            <person name="Liu Y."/>
            <person name="Domazet-Loso T."/>
            <person name="Du Y."/>
            <person name="Sun X."/>
            <person name="Zhang S."/>
            <person name="Liu B."/>
            <person name="Cheng P."/>
            <person name="Jiang X."/>
            <person name="Li J."/>
            <person name="Fan D."/>
            <person name="Wang W."/>
            <person name="Fu W."/>
            <person name="Wang T."/>
            <person name="Wang B."/>
            <person name="Zhang J."/>
            <person name="Peng Z."/>
            <person name="Li Y."/>
            <person name="Li N."/>
            <person name="Wang J."/>
            <person name="Chen M."/>
            <person name="He Y."/>
            <person name="Tan F."/>
            <person name="Song X."/>
            <person name="Zheng Q."/>
            <person name="Huang R."/>
            <person name="Yang H."/>
            <person name="Du X."/>
            <person name="Chen L."/>
            <person name="Yang M."/>
            <person name="Gaffney P.M."/>
            <person name="Wang S."/>
            <person name="Luo L."/>
            <person name="She Z."/>
            <person name="Ming Y."/>
            <person name="Huang W."/>
            <person name="Zhang S."/>
            <person name="Huang B."/>
            <person name="Zhang Y."/>
            <person name="Qu T."/>
            <person name="Ni P."/>
            <person name="Miao G."/>
            <person name="Wang J."/>
            <person name="Wang Q."/>
            <person name="Steinberg C.E."/>
            <person name="Wang H."/>
            <person name="Li N."/>
            <person name="Qian L."/>
            <person name="Zhang G."/>
            <person name="Li Y."/>
            <person name="Yang H."/>
            <person name="Liu X."/>
            <person name="Wang J."/>
            <person name="Yin Y."/>
            <person name="Wang J."/>
        </authorList>
    </citation>
    <scope>NUCLEOTIDE SEQUENCE [LARGE SCALE GENOMIC DNA]</scope>
    <source>
        <strain evidence="2">05x7-T-G4-1.051#20</strain>
    </source>
</reference>
<dbReference type="HOGENOM" id="CLU_372668_0_0_1"/>
<organism evidence="2">
    <name type="scientific">Magallana gigas</name>
    <name type="common">Pacific oyster</name>
    <name type="synonym">Crassostrea gigas</name>
    <dbReference type="NCBI Taxonomy" id="29159"/>
    <lineage>
        <taxon>Eukaryota</taxon>
        <taxon>Metazoa</taxon>
        <taxon>Spiralia</taxon>
        <taxon>Lophotrochozoa</taxon>
        <taxon>Mollusca</taxon>
        <taxon>Bivalvia</taxon>
        <taxon>Autobranchia</taxon>
        <taxon>Pteriomorphia</taxon>
        <taxon>Ostreida</taxon>
        <taxon>Ostreoidea</taxon>
        <taxon>Ostreidae</taxon>
        <taxon>Magallana</taxon>
    </lineage>
</organism>
<feature type="region of interest" description="Disordered" evidence="1">
    <location>
        <begin position="521"/>
        <end position="562"/>
    </location>
</feature>
<protein>
    <submittedName>
        <fullName evidence="2">Uncharacterized protein</fullName>
    </submittedName>
</protein>
<proteinExistence type="predicted"/>
<sequence length="746" mass="81393">MDVEMSESESVQGEKKMECETENQSKTSQELPEKKMDDKDANVPELLNTISDIVDPHLDTSTDPVDDGLINEIAKKAENEDRMTFCIEKPTELMIPVTSSGQTSELLVVHPVCAFARPVDMEYALVGENDVGSELAKEVQLLINEEEKALSDNGTVSKAVSNGDEPVGNVPVSEAEGTIASAVEQVVRRSQRVYNSLVGPDTAVKVVAPIPLYRKSLRLSDAALEQVARKVDVQPKQVAALKGKKGKLKSSRNSPLSKAGVKTRTPVRLESMNVCNPTTILEQRSGSSRSRDQKGTKKLPKFLSQYSVKPTVDEKKDVKKTVSRKRSSSVNLQEEESSRSSTPVKSMIKPTSTVSVNRKTVSRGGSSNNLQEEESRSSTPDKPLQKSASTASLIRKLKMRDGGDVPTPRRSQRIYNSLNGPKEAVNVITPATRDYRPTNEVVYNSLVGEDNDVKLEIPKIRKRTIKKEKPIASSKKSKVSTEETVKGGKPIQGYSKFDRVLLTETNPGRPMGIVNEFSKTTDTKTVSYSKSRPKRMMKGLQNDETEETKGTAETSSPSVSEVSNSSVLVASSYFTTRRGTQTKVVYSTPATLSSSTSAQKRPAMSASVQRNSPGQRKKRLGLAPDQPVSSTWYLGSSSSATGSERSRRSMSKKVVENAASDLQQGPALRAPYSDEFVHPSVRLSIQDLLSRAYLPSLWPNLAHTSPTDCLWADSRLVPGWELITPVGAPLDVVVDSAETTEEGGST</sequence>
<accession>K1R4W3</accession>
<evidence type="ECO:0000256" key="1">
    <source>
        <dbReference type="SAM" id="MobiDB-lite"/>
    </source>
</evidence>
<dbReference type="InParanoid" id="K1R4W3"/>
<feature type="compositionally biased region" description="Polar residues" evidence="1">
    <location>
        <begin position="521"/>
        <end position="530"/>
    </location>
</feature>
<dbReference type="AlphaFoldDB" id="K1R4W3"/>
<feature type="compositionally biased region" description="Basic and acidic residues" evidence="1">
    <location>
        <begin position="311"/>
        <end position="320"/>
    </location>
</feature>
<name>K1R4W3_MAGGI</name>
<feature type="region of interest" description="Disordered" evidence="1">
    <location>
        <begin position="238"/>
        <end position="414"/>
    </location>
</feature>
<feature type="region of interest" description="Disordered" evidence="1">
    <location>
        <begin position="1"/>
        <end position="38"/>
    </location>
</feature>
<feature type="compositionally biased region" description="Low complexity" evidence="1">
    <location>
        <begin position="587"/>
        <end position="598"/>
    </location>
</feature>
<gene>
    <name evidence="2" type="ORF">CGI_10026484</name>
</gene>
<evidence type="ECO:0000313" key="2">
    <source>
        <dbReference type="EMBL" id="EKC40803.1"/>
    </source>
</evidence>
<feature type="region of interest" description="Disordered" evidence="1">
    <location>
        <begin position="468"/>
        <end position="487"/>
    </location>
</feature>
<feature type="compositionally biased region" description="Polar residues" evidence="1">
    <location>
        <begin position="339"/>
        <end position="370"/>
    </location>
</feature>
<feature type="compositionally biased region" description="Polar residues" evidence="1">
    <location>
        <begin position="273"/>
        <end position="288"/>
    </location>
</feature>
<feature type="region of interest" description="Disordered" evidence="1">
    <location>
        <begin position="587"/>
        <end position="666"/>
    </location>
</feature>